<evidence type="ECO:0000313" key="4">
    <source>
        <dbReference type="Proteomes" id="UP000075193"/>
    </source>
</evidence>
<reference evidence="3 4" key="1">
    <citation type="submission" date="2016-02" db="EMBL/GenBank/DDBJ databases">
        <authorList>
            <consortium name="Pathogen Informatics"/>
        </authorList>
    </citation>
    <scope>NUCLEOTIDE SEQUENCE [LARGE SCALE GENOMIC DNA]</scope>
    <source>
        <strain evidence="1 3">LSS100</strain>
        <strain evidence="2 4">LSS79</strain>
    </source>
</reference>
<dbReference type="Proteomes" id="UP000075193">
    <property type="component" value="Unassembled WGS sequence"/>
</dbReference>
<name>A0A116MSM7_STRSU</name>
<dbReference type="EMBL" id="FIFN01000002">
    <property type="protein sequence ID" value="CYT88621.1"/>
    <property type="molecule type" value="Genomic_DNA"/>
</dbReference>
<evidence type="ECO:0000313" key="1">
    <source>
        <dbReference type="EMBL" id="CYT88621.1"/>
    </source>
</evidence>
<evidence type="ECO:0000313" key="3">
    <source>
        <dbReference type="Proteomes" id="UP000072003"/>
    </source>
</evidence>
<dbReference type="Proteomes" id="UP000072003">
    <property type="component" value="Unassembled WGS sequence"/>
</dbReference>
<proteinExistence type="predicted"/>
<sequence length="129" mass="13910">MVGAFVCYVLVLNKDHNLCFRHAGVAADLDSSRFSDEKAWDGRDLVVVAKGLEFWTDLAGVEEVDGHLLVLGDLVECWCKAVAVRAGATSDEKDVSVFGGQNALCLLHVYAGKVLNVILKVHGIRSKGP</sequence>
<accession>A0A116MSM7</accession>
<gene>
    <name evidence="2" type="ORF">ERS132441_00804</name>
    <name evidence="1" type="ORF">ERS132462_00327</name>
</gene>
<dbReference type="EMBL" id="FIIC01000007">
    <property type="protein sequence ID" value="CYV63950.1"/>
    <property type="molecule type" value="Genomic_DNA"/>
</dbReference>
<dbReference type="AlphaFoldDB" id="A0A116MSM7"/>
<organism evidence="2 4">
    <name type="scientific">Streptococcus suis</name>
    <dbReference type="NCBI Taxonomy" id="1307"/>
    <lineage>
        <taxon>Bacteria</taxon>
        <taxon>Bacillati</taxon>
        <taxon>Bacillota</taxon>
        <taxon>Bacilli</taxon>
        <taxon>Lactobacillales</taxon>
        <taxon>Streptococcaceae</taxon>
        <taxon>Streptococcus</taxon>
    </lineage>
</organism>
<evidence type="ECO:0000313" key="2">
    <source>
        <dbReference type="EMBL" id="CYV63950.1"/>
    </source>
</evidence>
<protein>
    <submittedName>
        <fullName evidence="2">Uncharacterized protein</fullName>
    </submittedName>
</protein>